<dbReference type="InterPro" id="IPR053728">
    <property type="entry name" value="Alginate_Permeability_Chnl"/>
</dbReference>
<dbReference type="AlphaFoldDB" id="A0A286TX51"/>
<evidence type="ECO:0000313" key="3">
    <source>
        <dbReference type="Proteomes" id="UP000218542"/>
    </source>
</evidence>
<keyword evidence="3" id="KW-1185">Reference proteome</keyword>
<protein>
    <recommendedName>
        <fullName evidence="1">Alginate export domain-containing protein</fullName>
    </recommendedName>
</protein>
<comment type="caution">
    <text evidence="2">The sequence shown here is derived from an EMBL/GenBank/DDBJ whole genome shotgun (WGS) entry which is preliminary data.</text>
</comment>
<dbReference type="Gene3D" id="2.40.160.100">
    <property type="match status" value="1"/>
</dbReference>
<name>A0A286TX51_9BACT</name>
<dbReference type="InterPro" id="IPR025388">
    <property type="entry name" value="Alginate_export_dom"/>
</dbReference>
<dbReference type="Pfam" id="PF13372">
    <property type="entry name" value="Alginate_exp"/>
    <property type="match status" value="2"/>
</dbReference>
<gene>
    <name evidence="2" type="ORF">SCALIN_C11_0067</name>
</gene>
<dbReference type="EMBL" id="BAOS01000011">
    <property type="protein sequence ID" value="GAX60456.1"/>
    <property type="molecule type" value="Genomic_DNA"/>
</dbReference>
<feature type="domain" description="Alginate export" evidence="1">
    <location>
        <begin position="226"/>
        <end position="481"/>
    </location>
</feature>
<proteinExistence type="predicted"/>
<evidence type="ECO:0000259" key="1">
    <source>
        <dbReference type="Pfam" id="PF13372"/>
    </source>
</evidence>
<sequence>MQDVKAAEPALSDLIKRIEALESKPGGGGNVSAPKIRGLKMGFDIRHRFEFRSDGAGNGGNNAIDSEFTLQRVRLSLDADVNRNVRGFVKLQDVRTFGAEQSTTGNLSRVDLLEGFVELRNLGDFTSLLNNTSLRVGRWQQWYGKNRWFGHLNWANQSRSYDGIKFRYDNKKNVWVDLWAYQISEDQTGVASGDNTFGATGTTGRALLANGTVPVVGATATNNGPYRSVRDELFWGMYAGVKVLEGLTVEPYIAIRNRSRDADGDRSPDFATLPPGASTAIGGEQRYHVGGRLVGKNIHWLPGVDFTFEQAWQFGRTEAVTYRSQDIDAYGGAYDIGYTFKDIPWSPRIGYSYVFASGDDDPTDGDNETFSHLYPTGHATMGYIDFHAWQNIRDHQGHLSFQPTKKMLVKVDYHNFSAADRLDDWYTVGGAGRGVGGSSVSDNYGDEIDVTVKYKLLKNFGVVAGYSKYMAGKFVEDARGGDRGDTDWFYLQTTMKF</sequence>
<feature type="domain" description="Alginate export" evidence="1">
    <location>
        <begin position="39"/>
        <end position="182"/>
    </location>
</feature>
<reference evidence="3" key="1">
    <citation type="journal article" date="2017" name="Environ. Microbiol. Rep.">
        <title>Genetic Diversity of Marine Anaerobic Ammonium-Oxidizing Bacteria as Revealed by Genomic and Proteomic Analyses of 'Candidatus Scalindua japonica'.</title>
        <authorList>
            <person name="Oshiki M."/>
            <person name="Mizuto K."/>
            <person name="Kimura Z."/>
            <person name="Kindaichi T."/>
            <person name="Satoh H."/>
            <person name="Okabe S."/>
        </authorList>
    </citation>
    <scope>NUCLEOTIDE SEQUENCE [LARGE SCALE GENOMIC DNA]</scope>
    <source>
        <strain evidence="3">husup-a2</strain>
    </source>
</reference>
<accession>A0A286TX51</accession>
<dbReference type="Proteomes" id="UP000218542">
    <property type="component" value="Unassembled WGS sequence"/>
</dbReference>
<organism evidence="2 3">
    <name type="scientific">Candidatus Scalindua japonica</name>
    <dbReference type="NCBI Taxonomy" id="1284222"/>
    <lineage>
        <taxon>Bacteria</taxon>
        <taxon>Pseudomonadati</taxon>
        <taxon>Planctomycetota</taxon>
        <taxon>Candidatus Brocadiia</taxon>
        <taxon>Candidatus Brocadiales</taxon>
        <taxon>Candidatus Scalinduaceae</taxon>
        <taxon>Candidatus Scalindua</taxon>
    </lineage>
</organism>
<evidence type="ECO:0000313" key="2">
    <source>
        <dbReference type="EMBL" id="GAX60456.1"/>
    </source>
</evidence>